<dbReference type="Proteomes" id="UP000002218">
    <property type="component" value="Chromosome"/>
</dbReference>
<feature type="region of interest" description="Disordered" evidence="5">
    <location>
        <begin position="1"/>
        <end position="72"/>
    </location>
</feature>
<keyword evidence="2 6" id="KW-0812">Transmembrane</keyword>
<dbReference type="Pfam" id="PF06305">
    <property type="entry name" value="LapA_dom"/>
    <property type="match status" value="1"/>
</dbReference>
<protein>
    <submittedName>
        <fullName evidence="8">Putative integral membrane protein-like protein</fullName>
    </submittedName>
</protein>
<evidence type="ECO:0000256" key="2">
    <source>
        <dbReference type="ARBA" id="ARBA00022692"/>
    </source>
</evidence>
<dbReference type="HOGENOM" id="CLU_134414_0_0_11"/>
<organism evidence="8 9">
    <name type="scientific">Nakamurella multipartita (strain ATCC 700099 / DSM 44233 / CIP 104796 / JCM 9543 / NBRC 105858 / Y-104)</name>
    <name type="common">Microsphaera multipartita</name>
    <dbReference type="NCBI Taxonomy" id="479431"/>
    <lineage>
        <taxon>Bacteria</taxon>
        <taxon>Bacillati</taxon>
        <taxon>Actinomycetota</taxon>
        <taxon>Actinomycetes</taxon>
        <taxon>Nakamurellales</taxon>
        <taxon>Nakamurellaceae</taxon>
        <taxon>Nakamurella</taxon>
    </lineage>
</organism>
<feature type="transmembrane region" description="Helical" evidence="6">
    <location>
        <begin position="119"/>
        <end position="142"/>
    </location>
</feature>
<evidence type="ECO:0000256" key="1">
    <source>
        <dbReference type="ARBA" id="ARBA00022475"/>
    </source>
</evidence>
<dbReference type="InParanoid" id="C8XB90"/>
<dbReference type="GO" id="GO:0005886">
    <property type="term" value="C:plasma membrane"/>
    <property type="evidence" value="ECO:0007669"/>
    <property type="project" value="InterPro"/>
</dbReference>
<evidence type="ECO:0000313" key="9">
    <source>
        <dbReference type="Proteomes" id="UP000002218"/>
    </source>
</evidence>
<dbReference type="InterPro" id="IPR010445">
    <property type="entry name" value="LapA_dom"/>
</dbReference>
<keyword evidence="3 6" id="KW-1133">Transmembrane helix</keyword>
<feature type="domain" description="Lipopolysaccharide assembly protein A" evidence="7">
    <location>
        <begin position="100"/>
        <end position="152"/>
    </location>
</feature>
<evidence type="ECO:0000256" key="5">
    <source>
        <dbReference type="SAM" id="MobiDB-lite"/>
    </source>
</evidence>
<dbReference type="KEGG" id="nml:Namu_5112"/>
<reference evidence="8 9" key="2">
    <citation type="journal article" date="2010" name="Stand. Genomic Sci.">
        <title>Complete genome sequence of Nakamurella multipartita type strain (Y-104).</title>
        <authorList>
            <person name="Tice H."/>
            <person name="Mayilraj S."/>
            <person name="Sims D."/>
            <person name="Lapidus A."/>
            <person name="Nolan M."/>
            <person name="Lucas S."/>
            <person name="Glavina Del Rio T."/>
            <person name="Copeland A."/>
            <person name="Cheng J.F."/>
            <person name="Meincke L."/>
            <person name="Bruce D."/>
            <person name="Goodwin L."/>
            <person name="Pitluck S."/>
            <person name="Ivanova N."/>
            <person name="Mavromatis K."/>
            <person name="Ovchinnikova G."/>
            <person name="Pati A."/>
            <person name="Chen A."/>
            <person name="Palaniappan K."/>
            <person name="Land M."/>
            <person name="Hauser L."/>
            <person name="Chang Y.J."/>
            <person name="Jeffries C.D."/>
            <person name="Detter J.C."/>
            <person name="Brettin T."/>
            <person name="Rohde M."/>
            <person name="Goker M."/>
            <person name="Bristow J."/>
            <person name="Eisen J.A."/>
            <person name="Markowitz V."/>
            <person name="Hugenholtz P."/>
            <person name="Kyrpides N.C."/>
            <person name="Klenk H.P."/>
            <person name="Chen F."/>
        </authorList>
    </citation>
    <scope>NUCLEOTIDE SEQUENCE [LARGE SCALE GENOMIC DNA]</scope>
    <source>
        <strain evidence="9">ATCC 700099 / DSM 44233 / CIP 104796 / JCM 9543 / NBRC 105858 / Y-104</strain>
    </source>
</reference>
<keyword evidence="1" id="KW-1003">Cell membrane</keyword>
<evidence type="ECO:0000256" key="6">
    <source>
        <dbReference type="SAM" id="Phobius"/>
    </source>
</evidence>
<reference evidence="9" key="1">
    <citation type="submission" date="2009-09" db="EMBL/GenBank/DDBJ databases">
        <title>The complete genome of Nakamurella multipartita DSM 44233.</title>
        <authorList>
            <consortium name="US DOE Joint Genome Institute (JGI-PGF)"/>
            <person name="Lucas S."/>
            <person name="Copeland A."/>
            <person name="Lapidus A."/>
            <person name="Glavina del Rio T."/>
            <person name="Dalin E."/>
            <person name="Tice H."/>
            <person name="Bruce D."/>
            <person name="Goodwin L."/>
            <person name="Pitluck S."/>
            <person name="Kyrpides N."/>
            <person name="Mavromatis K."/>
            <person name="Ivanova N."/>
            <person name="Ovchinnikova G."/>
            <person name="Sims D."/>
            <person name="Meincke L."/>
            <person name="Brettin T."/>
            <person name="Detter J.C."/>
            <person name="Han C."/>
            <person name="Larimer F."/>
            <person name="Land M."/>
            <person name="Hauser L."/>
            <person name="Markowitz V."/>
            <person name="Cheng J.-F."/>
            <person name="Hugenholtz P."/>
            <person name="Woyke T."/>
            <person name="Wu D."/>
            <person name="Klenk H.-P."/>
            <person name="Eisen J.A."/>
        </authorList>
    </citation>
    <scope>NUCLEOTIDE SEQUENCE [LARGE SCALE GENOMIC DNA]</scope>
    <source>
        <strain evidence="9">ATCC 700099 / DSM 44233 / CIP 104796 / JCM 9543 / NBRC 105858 / Y-104</strain>
    </source>
</reference>
<dbReference type="EMBL" id="CP001737">
    <property type="protein sequence ID" value="ACV81382.1"/>
    <property type="molecule type" value="Genomic_DNA"/>
</dbReference>
<evidence type="ECO:0000313" key="8">
    <source>
        <dbReference type="EMBL" id="ACV81382.1"/>
    </source>
</evidence>
<dbReference type="eggNOG" id="COG5416">
    <property type="taxonomic scope" value="Bacteria"/>
</dbReference>
<gene>
    <name evidence="8" type="ordered locus">Namu_5112</name>
</gene>
<keyword evidence="4 6" id="KW-0472">Membrane</keyword>
<dbReference type="STRING" id="479431.Namu_5112"/>
<name>C8XB90_NAKMY</name>
<accession>C8XB90</accession>
<keyword evidence="9" id="KW-1185">Reference proteome</keyword>
<evidence type="ECO:0000259" key="7">
    <source>
        <dbReference type="Pfam" id="PF06305"/>
    </source>
</evidence>
<evidence type="ECO:0000256" key="4">
    <source>
        <dbReference type="ARBA" id="ARBA00023136"/>
    </source>
</evidence>
<dbReference type="RefSeq" id="WP_015750190.1">
    <property type="nucleotide sequence ID" value="NC_013235.1"/>
</dbReference>
<sequence>MSTPSQYDPARPNTPYDMTTAPTPPSGLPAIQPTPAADPSYPPDPSGPSFGGSDAVDPAAGAPRATPNSAAKKHSRTGAAWVALVVAAIVMIFLLIFILQNSDPVQVRYFGFEGTMSLGVAMMFAALAGALTAGLLGTVRILQLRARARRATGSR</sequence>
<dbReference type="AlphaFoldDB" id="C8XB90"/>
<evidence type="ECO:0000256" key="3">
    <source>
        <dbReference type="ARBA" id="ARBA00022989"/>
    </source>
</evidence>
<feature type="transmembrane region" description="Helical" evidence="6">
    <location>
        <begin position="79"/>
        <end position="99"/>
    </location>
</feature>
<proteinExistence type="predicted"/>